<dbReference type="EMBL" id="SJPS01000006">
    <property type="protein sequence ID" value="TWU23588.1"/>
    <property type="molecule type" value="Genomic_DNA"/>
</dbReference>
<sequence length="231" mass="26034">MAKNSFQGFPADLVKFLSELARHNNRTWFEANRERYEESVRGPALDFISAMAGPLAKLSPHFSAIPKKVGGSLMRIYRDVRFSKDKKPYKTNLGIQFRHAAGKDVHAPGFYFHVDPHEVFLGAGVWHPDSETLSSIREAIDEDPAAWKRAKGSKAFRTQFELAGESLKRPPRGYDADHPLLEDLKRKDHIAACHLGHDDLLQPSVVQDTIAAFRTTEPYMAFLCKAIGVKF</sequence>
<organism evidence="1 2">
    <name type="scientific">Bythopirellula polymerisocia</name>
    <dbReference type="NCBI Taxonomy" id="2528003"/>
    <lineage>
        <taxon>Bacteria</taxon>
        <taxon>Pseudomonadati</taxon>
        <taxon>Planctomycetota</taxon>
        <taxon>Planctomycetia</taxon>
        <taxon>Pirellulales</taxon>
        <taxon>Lacipirellulaceae</taxon>
        <taxon>Bythopirellula</taxon>
    </lineage>
</organism>
<evidence type="ECO:0000313" key="1">
    <source>
        <dbReference type="EMBL" id="TWU23588.1"/>
    </source>
</evidence>
<name>A0A5C6CGY2_9BACT</name>
<reference evidence="1 2" key="1">
    <citation type="submission" date="2019-02" db="EMBL/GenBank/DDBJ databases">
        <title>Deep-cultivation of Planctomycetes and their phenomic and genomic characterization uncovers novel biology.</title>
        <authorList>
            <person name="Wiegand S."/>
            <person name="Jogler M."/>
            <person name="Boedeker C."/>
            <person name="Pinto D."/>
            <person name="Vollmers J."/>
            <person name="Rivas-Marin E."/>
            <person name="Kohn T."/>
            <person name="Peeters S.H."/>
            <person name="Heuer A."/>
            <person name="Rast P."/>
            <person name="Oberbeckmann S."/>
            <person name="Bunk B."/>
            <person name="Jeske O."/>
            <person name="Meyerdierks A."/>
            <person name="Storesund J.E."/>
            <person name="Kallscheuer N."/>
            <person name="Luecker S."/>
            <person name="Lage O.M."/>
            <person name="Pohl T."/>
            <person name="Merkel B.J."/>
            <person name="Hornburger P."/>
            <person name="Mueller R.-W."/>
            <person name="Bruemmer F."/>
            <person name="Labrenz M."/>
            <person name="Spormann A.M."/>
            <person name="Op Den Camp H."/>
            <person name="Overmann J."/>
            <person name="Amann R."/>
            <person name="Jetten M.S.M."/>
            <person name="Mascher T."/>
            <person name="Medema M.H."/>
            <person name="Devos D.P."/>
            <person name="Kaster A.-K."/>
            <person name="Ovreas L."/>
            <person name="Rohde M."/>
            <person name="Galperin M.Y."/>
            <person name="Jogler C."/>
        </authorList>
    </citation>
    <scope>NUCLEOTIDE SEQUENCE [LARGE SCALE GENOMIC DNA]</scope>
    <source>
        <strain evidence="1 2">Pla144</strain>
    </source>
</reference>
<dbReference type="OrthoDB" id="9794241at2"/>
<dbReference type="Pfam" id="PF09365">
    <property type="entry name" value="DUF2461"/>
    <property type="match status" value="1"/>
</dbReference>
<evidence type="ECO:0008006" key="3">
    <source>
        <dbReference type="Google" id="ProtNLM"/>
    </source>
</evidence>
<dbReference type="AlphaFoldDB" id="A0A5C6CGY2"/>
<gene>
    <name evidence="1" type="ORF">Pla144_37630</name>
</gene>
<accession>A0A5C6CGY2</accession>
<dbReference type="RefSeq" id="WP_146452089.1">
    <property type="nucleotide sequence ID" value="NZ_SJPS01000006.1"/>
</dbReference>
<proteinExistence type="predicted"/>
<evidence type="ECO:0000313" key="2">
    <source>
        <dbReference type="Proteomes" id="UP000318437"/>
    </source>
</evidence>
<dbReference type="NCBIfam" id="TIGR02453">
    <property type="entry name" value="TIGR02453 family protein"/>
    <property type="match status" value="1"/>
</dbReference>
<dbReference type="InterPro" id="IPR015996">
    <property type="entry name" value="UCP028451"/>
</dbReference>
<keyword evidence="2" id="KW-1185">Reference proteome</keyword>
<dbReference type="PIRSF" id="PIRSF028451">
    <property type="entry name" value="UCP028451"/>
    <property type="match status" value="1"/>
</dbReference>
<dbReference type="PANTHER" id="PTHR36452">
    <property type="entry name" value="CHROMOSOME 12, WHOLE GENOME SHOTGUN SEQUENCE"/>
    <property type="match status" value="1"/>
</dbReference>
<dbReference type="PANTHER" id="PTHR36452:SF1">
    <property type="entry name" value="DUF2461 DOMAIN-CONTAINING PROTEIN"/>
    <property type="match status" value="1"/>
</dbReference>
<dbReference type="InterPro" id="IPR012808">
    <property type="entry name" value="CHP02453"/>
</dbReference>
<comment type="caution">
    <text evidence="1">The sequence shown here is derived from an EMBL/GenBank/DDBJ whole genome shotgun (WGS) entry which is preliminary data.</text>
</comment>
<protein>
    <recommendedName>
        <fullName evidence="3">TIGR02453 family protein</fullName>
    </recommendedName>
</protein>
<dbReference type="Proteomes" id="UP000318437">
    <property type="component" value="Unassembled WGS sequence"/>
</dbReference>